<accession>A0AA88GS26</accession>
<feature type="region of interest" description="Disordered" evidence="1">
    <location>
        <begin position="1"/>
        <end position="48"/>
    </location>
</feature>
<evidence type="ECO:0000313" key="3">
    <source>
        <dbReference type="Proteomes" id="UP000816034"/>
    </source>
</evidence>
<dbReference type="Proteomes" id="UP000816034">
    <property type="component" value="Unassembled WGS sequence"/>
</dbReference>
<protein>
    <recommendedName>
        <fullName evidence="4">Tyrosine phosphatase</fullName>
    </recommendedName>
</protein>
<evidence type="ECO:0000256" key="1">
    <source>
        <dbReference type="SAM" id="MobiDB-lite"/>
    </source>
</evidence>
<keyword evidence="3" id="KW-1185">Reference proteome</keyword>
<dbReference type="EMBL" id="PYSW02000013">
    <property type="protein sequence ID" value="KAG2387361.1"/>
    <property type="molecule type" value="Genomic_DNA"/>
</dbReference>
<feature type="region of interest" description="Disordered" evidence="1">
    <location>
        <begin position="319"/>
        <end position="383"/>
    </location>
</feature>
<dbReference type="RefSeq" id="XP_044551353.1">
    <property type="nucleotide sequence ID" value="XM_044691028.1"/>
</dbReference>
<reference evidence="2 3" key="1">
    <citation type="journal article" date="2018" name="BMC Genomics">
        <title>The genome of Naegleria lovaniensis, the basis for a comparative approach to unravel pathogenicity factors of the human pathogenic amoeba N. fowleri.</title>
        <authorList>
            <person name="Liechti N."/>
            <person name="Schurch N."/>
            <person name="Bruggmann R."/>
            <person name="Wittwer M."/>
        </authorList>
    </citation>
    <scope>NUCLEOTIDE SEQUENCE [LARGE SCALE GENOMIC DNA]</scope>
    <source>
        <strain evidence="2 3">ATCC 30569</strain>
    </source>
</reference>
<evidence type="ECO:0008006" key="4">
    <source>
        <dbReference type="Google" id="ProtNLM"/>
    </source>
</evidence>
<name>A0AA88GS26_NAELO</name>
<comment type="caution">
    <text evidence="2">The sequence shown here is derived from an EMBL/GenBank/DDBJ whole genome shotgun (WGS) entry which is preliminary data.</text>
</comment>
<feature type="compositionally biased region" description="Polar residues" evidence="1">
    <location>
        <begin position="64"/>
        <end position="86"/>
    </location>
</feature>
<dbReference type="Pfam" id="PF03162">
    <property type="entry name" value="Y_phosphatase2"/>
    <property type="match status" value="1"/>
</dbReference>
<proteinExistence type="predicted"/>
<dbReference type="GeneID" id="68094149"/>
<feature type="region of interest" description="Disordered" evidence="1">
    <location>
        <begin position="64"/>
        <end position="88"/>
    </location>
</feature>
<organism evidence="2 3">
    <name type="scientific">Naegleria lovaniensis</name>
    <name type="common">Amoeba</name>
    <dbReference type="NCBI Taxonomy" id="51637"/>
    <lineage>
        <taxon>Eukaryota</taxon>
        <taxon>Discoba</taxon>
        <taxon>Heterolobosea</taxon>
        <taxon>Tetramitia</taxon>
        <taxon>Eutetramitia</taxon>
        <taxon>Vahlkampfiidae</taxon>
        <taxon>Naegleria</taxon>
    </lineage>
</organism>
<dbReference type="GO" id="GO:0016791">
    <property type="term" value="F:phosphatase activity"/>
    <property type="evidence" value="ECO:0007669"/>
    <property type="project" value="TreeGrafter"/>
</dbReference>
<evidence type="ECO:0000313" key="2">
    <source>
        <dbReference type="EMBL" id="KAG2387361.1"/>
    </source>
</evidence>
<sequence>MRRSPSITVSLSTSPGNSGMMGSLGKHHLSSSNNSTIDNKSMTNPLSTGANDSEIFRMVNNEQQQVRTSNKTNSAPSNCTTTTDDMNGSRELNRVQQSFIQLSNQLHPPFRFRCIAPQIFVGAYPTLRNLRYLKRLKLKTIISLIPEKPITDLREFCDYEKITIYHFQTPKYKEQVSLSFSEVSTIIEMFLNSKYHPIYCHCLDGTQVSSVLVMCFRKLQNWSKTAMKNELSRYTSELSDEDFDFVKQWKGPVKIDKRYIPDWIKSSSAISQLLVTHEKKKKKQPKSIPSQEDSEDNQYVLKHVSGIKIIVEGYEEHNPSITDSASSQSPSHTTISVSSKGFKNTKRIGTPTIDLTKIKPKTAKGREHTKSTESLSPNEDMDQFKDEKYPSFVETQASTKKEKPSLCIRGLDLGYLSEKQRQQMIIWKNKKTTFRDILLPPDIEEFLNDMEDPFIHDEYLSFLAMDSASSSNK</sequence>
<dbReference type="Gene3D" id="3.90.190.10">
    <property type="entry name" value="Protein tyrosine phosphatase superfamily"/>
    <property type="match status" value="1"/>
</dbReference>
<feature type="compositionally biased region" description="Polar residues" evidence="1">
    <location>
        <begin position="30"/>
        <end position="48"/>
    </location>
</feature>
<dbReference type="InterPro" id="IPR004861">
    <property type="entry name" value="Siw14-like"/>
</dbReference>
<dbReference type="InterPro" id="IPR029021">
    <property type="entry name" value="Prot-tyrosine_phosphatase-like"/>
</dbReference>
<feature type="compositionally biased region" description="Polar residues" evidence="1">
    <location>
        <begin position="1"/>
        <end position="17"/>
    </location>
</feature>
<dbReference type="SUPFAM" id="SSF52799">
    <property type="entry name" value="(Phosphotyrosine protein) phosphatases II"/>
    <property type="match status" value="1"/>
</dbReference>
<dbReference type="AlphaFoldDB" id="A0AA88GS26"/>
<dbReference type="PANTHER" id="PTHR31126:SF14">
    <property type="entry name" value="TYROSINE-PROTEIN PHOSPHATASE OCA6-RELATED"/>
    <property type="match status" value="1"/>
</dbReference>
<gene>
    <name evidence="2" type="ORF">C9374_001693</name>
</gene>
<feature type="region of interest" description="Disordered" evidence="1">
    <location>
        <begin position="276"/>
        <end position="297"/>
    </location>
</feature>
<dbReference type="PANTHER" id="PTHR31126">
    <property type="entry name" value="TYROSINE-PROTEIN PHOSPHATASE"/>
    <property type="match status" value="1"/>
</dbReference>
<feature type="compositionally biased region" description="Polar residues" evidence="1">
    <location>
        <begin position="319"/>
        <end position="342"/>
    </location>
</feature>